<comment type="caution">
    <text evidence="2">The sequence shown here is derived from an EMBL/GenBank/DDBJ whole genome shotgun (WGS) entry which is preliminary data.</text>
</comment>
<dbReference type="EMBL" id="CAJVPS010002249">
    <property type="protein sequence ID" value="CAG8563638.1"/>
    <property type="molecule type" value="Genomic_DNA"/>
</dbReference>
<protein>
    <submittedName>
        <fullName evidence="2">14060_t:CDS:1</fullName>
    </submittedName>
</protein>
<name>A0A9N9BCN1_9GLOM</name>
<dbReference type="Proteomes" id="UP000789508">
    <property type="component" value="Unassembled WGS sequence"/>
</dbReference>
<reference evidence="2" key="1">
    <citation type="submission" date="2021-06" db="EMBL/GenBank/DDBJ databases">
        <authorList>
            <person name="Kallberg Y."/>
            <person name="Tangrot J."/>
            <person name="Rosling A."/>
        </authorList>
    </citation>
    <scope>NUCLEOTIDE SEQUENCE</scope>
    <source>
        <strain evidence="2">FL130A</strain>
    </source>
</reference>
<feature type="region of interest" description="Disordered" evidence="1">
    <location>
        <begin position="1"/>
        <end position="39"/>
    </location>
</feature>
<proteinExistence type="predicted"/>
<dbReference type="AlphaFoldDB" id="A0A9N9BCN1"/>
<feature type="compositionally biased region" description="Polar residues" evidence="1">
    <location>
        <begin position="1"/>
        <end position="10"/>
    </location>
</feature>
<keyword evidence="3" id="KW-1185">Reference proteome</keyword>
<evidence type="ECO:0000313" key="2">
    <source>
        <dbReference type="EMBL" id="CAG8563638.1"/>
    </source>
</evidence>
<feature type="compositionally biased region" description="Basic and acidic residues" evidence="1">
    <location>
        <begin position="11"/>
        <end position="26"/>
    </location>
</feature>
<gene>
    <name evidence="2" type="ORF">ALEPTO_LOCUS6470</name>
</gene>
<evidence type="ECO:0000256" key="1">
    <source>
        <dbReference type="SAM" id="MobiDB-lite"/>
    </source>
</evidence>
<sequence length="80" mass="9186">MSDNKFTITLSERRSPDYHKSRRWENESMQSKPVGGSSVHFHNLKIADSSVVKLNNATLGNVDMSEESKQKDQEEMVFKL</sequence>
<organism evidence="2 3">
    <name type="scientific">Ambispora leptoticha</name>
    <dbReference type="NCBI Taxonomy" id="144679"/>
    <lineage>
        <taxon>Eukaryota</taxon>
        <taxon>Fungi</taxon>
        <taxon>Fungi incertae sedis</taxon>
        <taxon>Mucoromycota</taxon>
        <taxon>Glomeromycotina</taxon>
        <taxon>Glomeromycetes</taxon>
        <taxon>Archaeosporales</taxon>
        <taxon>Ambisporaceae</taxon>
        <taxon>Ambispora</taxon>
    </lineage>
</organism>
<evidence type="ECO:0000313" key="3">
    <source>
        <dbReference type="Proteomes" id="UP000789508"/>
    </source>
</evidence>
<accession>A0A9N9BCN1</accession>